<evidence type="ECO:0000259" key="13">
    <source>
        <dbReference type="PROSITE" id="PS50109"/>
    </source>
</evidence>
<proteinExistence type="predicted"/>
<comment type="caution">
    <text evidence="15">The sequence shown here is derived from an EMBL/GenBank/DDBJ whole genome shotgun (WGS) entry which is preliminary data.</text>
</comment>
<comment type="catalytic activity">
    <reaction evidence="1">
        <text>ATP + protein L-histidine = ADP + protein N-phospho-L-histidine.</text>
        <dbReference type="EC" id="2.7.13.3"/>
    </reaction>
</comment>
<evidence type="ECO:0000256" key="7">
    <source>
        <dbReference type="ARBA" id="ARBA00022741"/>
    </source>
</evidence>
<dbReference type="FunFam" id="3.30.565.10:FF:000010">
    <property type="entry name" value="Sensor histidine kinase RcsC"/>
    <property type="match status" value="1"/>
</dbReference>
<dbReference type="Pfam" id="PF02518">
    <property type="entry name" value="HATPase_c"/>
    <property type="match status" value="1"/>
</dbReference>
<dbReference type="EMBL" id="RBCJ01000002">
    <property type="protein sequence ID" value="RKN81080.1"/>
    <property type="molecule type" value="Genomic_DNA"/>
</dbReference>
<evidence type="ECO:0000313" key="15">
    <source>
        <dbReference type="EMBL" id="RKN81080.1"/>
    </source>
</evidence>
<evidence type="ECO:0000256" key="9">
    <source>
        <dbReference type="ARBA" id="ARBA00022989"/>
    </source>
</evidence>
<sequence length="579" mass="65065">MESMLNNFSFEELSSSEATHLKKSFKAFKEDLEKKVFGEPGTVAVEVKKEPTDGDMERNLSTSPNMLIAKVSHEIRTPLNGIVGFTDLLKEDGLTNSQLEKVNAIQSASYSLLEIINELLEYSKLSAGLEDFDTIDFNFHNVIKDVTYLCKTLITDKKVTLETDIDSSIPRILVGDPSKLSQILLNLLGNAIKFVEEGSIRLAIAKKRKIKDQLFLEFSIADTGIGIAESKLANIFDAFKQADDSTFLKYGGSGLGLSIVKQLIENLGGKISVSSTLGIGTTFKFDVPYTLGANEMLEQKQKPTIQKDKVRQSIKGMRILVFEDNLLNQRLIEERLKSWGCTTFITENAEYGLDILKKTKVDAVLMDLRMPKMNGFEVTQQIRQNKNAAIREIPVIALTADFSLGDKDKCRKYGIKDCILKPYDPDELMLTLLKNKKDGKMALAKEPEKKLDNTQDIKKSSKRIDLTPILKDCMNDVNLLQELIELYKFNALEFIGSAKTHIRYGDFEELGLAAHKIKAGLAMMQSHELHAIVVQIQEACKTEGDIKQLKSLYNCFLDEYPKVELTIDKAFAEIKRTQK</sequence>
<dbReference type="PRINTS" id="PR00344">
    <property type="entry name" value="BCTRLSENSOR"/>
</dbReference>
<comment type="subcellular location">
    <subcellularLocation>
        <location evidence="2">Cell membrane</location>
        <topology evidence="2">Multi-pass membrane protein</topology>
    </subcellularLocation>
</comment>
<dbReference type="InterPro" id="IPR003661">
    <property type="entry name" value="HisK_dim/P_dom"/>
</dbReference>
<reference evidence="15 16" key="1">
    <citation type="submission" date="2018-10" db="EMBL/GenBank/DDBJ databases">
        <title>Ulvibacterium marinum gen. nov., sp. nov., a novel marine bacterium of the family Flavobacteriaceae, isolated from a culture of the green alga Ulva prolifera.</title>
        <authorList>
            <person name="Zhang Z."/>
        </authorList>
    </citation>
    <scope>NUCLEOTIDE SEQUENCE [LARGE SCALE GENOMIC DNA]</scope>
    <source>
        <strain evidence="15 16">CCMM003</strain>
    </source>
</reference>
<dbReference type="InterPro" id="IPR036097">
    <property type="entry name" value="HisK_dim/P_sf"/>
</dbReference>
<dbReference type="CDD" id="cd17546">
    <property type="entry name" value="REC_hyHK_CKI1_RcsC-like"/>
    <property type="match status" value="1"/>
</dbReference>
<keyword evidence="7" id="KW-0547">Nucleotide-binding</keyword>
<dbReference type="InterPro" id="IPR001789">
    <property type="entry name" value="Sig_transdc_resp-reg_receiver"/>
</dbReference>
<feature type="domain" description="Histidine kinase" evidence="13">
    <location>
        <begin position="70"/>
        <end position="291"/>
    </location>
</feature>
<dbReference type="InterPro" id="IPR011006">
    <property type="entry name" value="CheY-like_superfamily"/>
</dbReference>
<evidence type="ECO:0000256" key="4">
    <source>
        <dbReference type="ARBA" id="ARBA00022475"/>
    </source>
</evidence>
<dbReference type="Gene3D" id="1.20.120.160">
    <property type="entry name" value="HPT domain"/>
    <property type="match status" value="1"/>
</dbReference>
<evidence type="ECO:0000256" key="5">
    <source>
        <dbReference type="ARBA" id="ARBA00022553"/>
    </source>
</evidence>
<evidence type="ECO:0000256" key="8">
    <source>
        <dbReference type="ARBA" id="ARBA00022840"/>
    </source>
</evidence>
<dbReference type="Gene3D" id="1.10.287.130">
    <property type="match status" value="1"/>
</dbReference>
<dbReference type="SUPFAM" id="SSF47384">
    <property type="entry name" value="Homodimeric domain of signal transducing histidine kinase"/>
    <property type="match status" value="1"/>
</dbReference>
<dbReference type="Pfam" id="PF00512">
    <property type="entry name" value="HisKA"/>
    <property type="match status" value="1"/>
</dbReference>
<dbReference type="SUPFAM" id="SSF52172">
    <property type="entry name" value="CheY-like"/>
    <property type="match status" value="1"/>
</dbReference>
<dbReference type="InterPro" id="IPR036890">
    <property type="entry name" value="HATPase_C_sf"/>
</dbReference>
<accession>A0A3B0C7H1</accession>
<dbReference type="SMART" id="SM00448">
    <property type="entry name" value="REC"/>
    <property type="match status" value="1"/>
</dbReference>
<evidence type="ECO:0000256" key="6">
    <source>
        <dbReference type="ARBA" id="ARBA00022692"/>
    </source>
</evidence>
<dbReference type="InterPro" id="IPR005467">
    <property type="entry name" value="His_kinase_dom"/>
</dbReference>
<dbReference type="InterPro" id="IPR003594">
    <property type="entry name" value="HATPase_dom"/>
</dbReference>
<name>A0A3B0C7H1_9FLAO</name>
<dbReference type="EC" id="2.7.13.3" evidence="3"/>
<dbReference type="Gene3D" id="3.30.565.10">
    <property type="entry name" value="Histidine kinase-like ATPase, C-terminal domain"/>
    <property type="match status" value="1"/>
</dbReference>
<dbReference type="GO" id="GO:0005886">
    <property type="term" value="C:plasma membrane"/>
    <property type="evidence" value="ECO:0007669"/>
    <property type="project" value="UniProtKB-SubCell"/>
</dbReference>
<evidence type="ECO:0000256" key="1">
    <source>
        <dbReference type="ARBA" id="ARBA00000085"/>
    </source>
</evidence>
<dbReference type="CDD" id="cd16922">
    <property type="entry name" value="HATPase_EvgS-ArcB-TorS-like"/>
    <property type="match status" value="1"/>
</dbReference>
<keyword evidence="5 12" id="KW-0597">Phosphoprotein</keyword>
<dbReference type="SMART" id="SM00387">
    <property type="entry name" value="HATPase_c"/>
    <property type="match status" value="1"/>
</dbReference>
<dbReference type="InterPro" id="IPR004358">
    <property type="entry name" value="Sig_transdc_His_kin-like_C"/>
</dbReference>
<keyword evidence="4" id="KW-1003">Cell membrane</keyword>
<evidence type="ECO:0000256" key="3">
    <source>
        <dbReference type="ARBA" id="ARBA00012438"/>
    </source>
</evidence>
<keyword evidence="6" id="KW-0812">Transmembrane</keyword>
<dbReference type="SMART" id="SM00388">
    <property type="entry name" value="HisKA"/>
    <property type="match status" value="1"/>
</dbReference>
<dbReference type="PANTHER" id="PTHR45339:SF1">
    <property type="entry name" value="HYBRID SIGNAL TRANSDUCTION HISTIDINE KINASE J"/>
    <property type="match status" value="1"/>
</dbReference>
<evidence type="ECO:0000259" key="14">
    <source>
        <dbReference type="PROSITE" id="PS50110"/>
    </source>
</evidence>
<keyword evidence="10" id="KW-0902">Two-component regulatory system</keyword>
<dbReference type="GO" id="GO:0000155">
    <property type="term" value="F:phosphorelay sensor kinase activity"/>
    <property type="evidence" value="ECO:0007669"/>
    <property type="project" value="InterPro"/>
</dbReference>
<keyword evidence="9" id="KW-1133">Transmembrane helix</keyword>
<dbReference type="PROSITE" id="PS50110">
    <property type="entry name" value="RESPONSE_REGULATORY"/>
    <property type="match status" value="1"/>
</dbReference>
<dbReference type="PROSITE" id="PS50109">
    <property type="entry name" value="HIS_KIN"/>
    <property type="match status" value="1"/>
</dbReference>
<dbReference type="CDD" id="cd00082">
    <property type="entry name" value="HisKA"/>
    <property type="match status" value="1"/>
</dbReference>
<dbReference type="SUPFAM" id="SSF55874">
    <property type="entry name" value="ATPase domain of HSP90 chaperone/DNA topoisomerase II/histidine kinase"/>
    <property type="match status" value="1"/>
</dbReference>
<evidence type="ECO:0000256" key="10">
    <source>
        <dbReference type="ARBA" id="ARBA00023012"/>
    </source>
</evidence>
<dbReference type="SUPFAM" id="SSF47226">
    <property type="entry name" value="Histidine-containing phosphotransfer domain, HPT domain"/>
    <property type="match status" value="1"/>
</dbReference>
<keyword evidence="11" id="KW-0472">Membrane</keyword>
<feature type="domain" description="Response regulatory" evidence="14">
    <location>
        <begin position="318"/>
        <end position="436"/>
    </location>
</feature>
<organism evidence="15 16">
    <name type="scientific">Ulvibacterium marinum</name>
    <dbReference type="NCBI Taxonomy" id="2419782"/>
    <lineage>
        <taxon>Bacteria</taxon>
        <taxon>Pseudomonadati</taxon>
        <taxon>Bacteroidota</taxon>
        <taxon>Flavobacteriia</taxon>
        <taxon>Flavobacteriales</taxon>
        <taxon>Flavobacteriaceae</taxon>
        <taxon>Ulvibacterium</taxon>
    </lineage>
</organism>
<dbReference type="Gene3D" id="3.40.50.2300">
    <property type="match status" value="1"/>
</dbReference>
<dbReference type="GO" id="GO:0005524">
    <property type="term" value="F:ATP binding"/>
    <property type="evidence" value="ECO:0007669"/>
    <property type="project" value="UniProtKB-KW"/>
</dbReference>
<gene>
    <name evidence="15" type="ORF">D7Z94_09025</name>
</gene>
<dbReference type="Pfam" id="PF00072">
    <property type="entry name" value="Response_reg"/>
    <property type="match status" value="1"/>
</dbReference>
<evidence type="ECO:0000313" key="16">
    <source>
        <dbReference type="Proteomes" id="UP000276603"/>
    </source>
</evidence>
<keyword evidence="16" id="KW-1185">Reference proteome</keyword>
<evidence type="ECO:0000256" key="2">
    <source>
        <dbReference type="ARBA" id="ARBA00004651"/>
    </source>
</evidence>
<protein>
    <recommendedName>
        <fullName evidence="3">histidine kinase</fullName>
        <ecNumber evidence="3">2.7.13.3</ecNumber>
    </recommendedName>
</protein>
<keyword evidence="8" id="KW-0067">ATP-binding</keyword>
<dbReference type="PANTHER" id="PTHR45339">
    <property type="entry name" value="HYBRID SIGNAL TRANSDUCTION HISTIDINE KINASE J"/>
    <property type="match status" value="1"/>
</dbReference>
<dbReference type="InterPro" id="IPR036641">
    <property type="entry name" value="HPT_dom_sf"/>
</dbReference>
<evidence type="ECO:0000256" key="12">
    <source>
        <dbReference type="PROSITE-ProRule" id="PRU00169"/>
    </source>
</evidence>
<dbReference type="Proteomes" id="UP000276603">
    <property type="component" value="Unassembled WGS sequence"/>
</dbReference>
<evidence type="ECO:0000256" key="11">
    <source>
        <dbReference type="ARBA" id="ARBA00023136"/>
    </source>
</evidence>
<dbReference type="AlphaFoldDB" id="A0A3B0C7H1"/>
<feature type="modified residue" description="4-aspartylphosphate" evidence="12">
    <location>
        <position position="367"/>
    </location>
</feature>